<dbReference type="SUPFAM" id="SSF53756">
    <property type="entry name" value="UDP-Glycosyltransferase/glycogen phosphorylase"/>
    <property type="match status" value="1"/>
</dbReference>
<dbReference type="RefSeq" id="WP_142864290.1">
    <property type="nucleotide sequence ID" value="NZ_VJMF01000087.1"/>
</dbReference>
<dbReference type="InterPro" id="IPR028098">
    <property type="entry name" value="Glyco_trans_4-like_N"/>
</dbReference>
<evidence type="ECO:0000313" key="4">
    <source>
        <dbReference type="Proteomes" id="UP000316781"/>
    </source>
</evidence>
<accession>A0A549SF35</accession>
<evidence type="ECO:0000259" key="2">
    <source>
        <dbReference type="Pfam" id="PF13579"/>
    </source>
</evidence>
<comment type="caution">
    <text evidence="3">The sequence shown here is derived from an EMBL/GenBank/DDBJ whole genome shotgun (WGS) entry which is preliminary data.</text>
</comment>
<proteinExistence type="predicted"/>
<dbReference type="InterPro" id="IPR001296">
    <property type="entry name" value="Glyco_trans_1"/>
</dbReference>
<dbReference type="Gene3D" id="3.40.50.2000">
    <property type="entry name" value="Glycogen Phosphorylase B"/>
    <property type="match status" value="2"/>
</dbReference>
<evidence type="ECO:0000313" key="3">
    <source>
        <dbReference type="EMBL" id="TRL27765.1"/>
    </source>
</evidence>
<dbReference type="GO" id="GO:0016757">
    <property type="term" value="F:glycosyltransferase activity"/>
    <property type="evidence" value="ECO:0007669"/>
    <property type="project" value="InterPro"/>
</dbReference>
<dbReference type="Pfam" id="PF13579">
    <property type="entry name" value="Glyco_trans_4_4"/>
    <property type="match status" value="1"/>
</dbReference>
<dbReference type="Pfam" id="PF00534">
    <property type="entry name" value="Glycos_transf_1"/>
    <property type="match status" value="1"/>
</dbReference>
<gene>
    <name evidence="3" type="ORF">FM996_18760</name>
</gene>
<name>A0A549SF35_METSR</name>
<feature type="domain" description="Glycosyltransferase subfamily 4-like N-terminal" evidence="2">
    <location>
        <begin position="29"/>
        <end position="175"/>
    </location>
</feature>
<feature type="domain" description="Glycosyl transferase family 1" evidence="1">
    <location>
        <begin position="201"/>
        <end position="367"/>
    </location>
</feature>
<sequence>MKVLHVIASVDRRGGGPIEGVFSSSAIWSKYGHERHILCLDPIGASCAHEAPIPTFAVGSGSPLRRILPWLRYGYTPNLGRWLRIYAGNYDAVIINGLWNYSSFGSWRALRDSGIPYFVFTHGMLDPWFNKTYPIKTFFKSIFWRMFEHKVLRDARGVLFTSEEERELAPRSFSPYSANPFVVGYGACDVDGDPAEQRAAFMAKVPDVKDRKLILFLSRIHPKKGVDLLIRAFARHALQFCDIDLVIAGPDQTGWKSSLQKLAAELGVADRIHWPGMLSGDAKWGAFRSSEFFILPSHQENFGIVVAEALALGVPVLITNKVNIWREIEADGAGLVVCDDIEAVSAGWQKMCAMSRKERGEMSSKARASFEKRYDLERNAMDLLDFLIGMTSRS</sequence>
<dbReference type="AlphaFoldDB" id="A0A549SF35"/>
<protein>
    <submittedName>
        <fullName evidence="3">Glycosyltransferase</fullName>
    </submittedName>
</protein>
<dbReference type="PANTHER" id="PTHR12526">
    <property type="entry name" value="GLYCOSYLTRANSFERASE"/>
    <property type="match status" value="1"/>
</dbReference>
<evidence type="ECO:0000259" key="1">
    <source>
        <dbReference type="Pfam" id="PF00534"/>
    </source>
</evidence>
<organism evidence="3 4">
    <name type="scientific">Methylosinus sporium</name>
    <dbReference type="NCBI Taxonomy" id="428"/>
    <lineage>
        <taxon>Bacteria</taxon>
        <taxon>Pseudomonadati</taxon>
        <taxon>Pseudomonadota</taxon>
        <taxon>Alphaproteobacteria</taxon>
        <taxon>Hyphomicrobiales</taxon>
        <taxon>Methylocystaceae</taxon>
        <taxon>Methylosinus</taxon>
    </lineage>
</organism>
<reference evidence="3 4" key="1">
    <citation type="submission" date="2019-07" db="EMBL/GenBank/DDBJ databases">
        <title>Ln-dependent methylotrophs.</title>
        <authorList>
            <person name="Tani A."/>
        </authorList>
    </citation>
    <scope>NUCLEOTIDE SEQUENCE [LARGE SCALE GENOMIC DNA]</scope>
    <source>
        <strain evidence="3 4">SM89A</strain>
    </source>
</reference>
<dbReference type="EMBL" id="VJMF01000087">
    <property type="protein sequence ID" value="TRL27765.1"/>
    <property type="molecule type" value="Genomic_DNA"/>
</dbReference>
<keyword evidence="3" id="KW-0808">Transferase</keyword>
<dbReference type="Proteomes" id="UP000316781">
    <property type="component" value="Unassembled WGS sequence"/>
</dbReference>